<dbReference type="EMBL" id="JAIRBA010000023">
    <property type="protein sequence ID" value="MCG2419652.1"/>
    <property type="molecule type" value="Genomic_DNA"/>
</dbReference>
<evidence type="ECO:0000313" key="2">
    <source>
        <dbReference type="EMBL" id="MCG2419652.1"/>
    </source>
</evidence>
<dbReference type="Proteomes" id="UP001139461">
    <property type="component" value="Unassembled WGS sequence"/>
</dbReference>
<sequence length="416" mass="47616">MKRNLKLHQWLMKWHFISGIIILPFVLMLSVTGFIYLFKNTYESPQISDFRYVDVKNERLTFQEQWEIAGRNSDAKPHSIIISGKTDEATEFISGKFANVSHLFVNPYNGAITGKFFENDSPMGQIRKMHGSLFLGVWGGRIIEFVGSWLFVMLLTGIYIWWPVRKWSVFGFFIPRIKQGRRTFFRDIHAITGFWISILLLMILAGGLPWTEVFGNNFKRLQKVTNTGYPATWDGQGLKSLPTENSLSLDEMILIAKEHPLPGTVSLAFPKGKEGIYSLSNTYYKDLNAQKIIHFDQYSGKLLLQHSWSDVGVLMRGRMWFMAFHQGQLGTWNFLIIACTAFLLFIMSLSAIISYLLRKRKGKLEIPIVPSNFFPGKIIFLVIAILGLILPLFGLNILLIVLVSRLSMSKSLLKTI</sequence>
<keyword evidence="1" id="KW-0812">Transmembrane</keyword>
<gene>
    <name evidence="2" type="ORF">K8089_11515</name>
</gene>
<protein>
    <submittedName>
        <fullName evidence="2">PepSY domain-containing protein</fullName>
    </submittedName>
</protein>
<comment type="caution">
    <text evidence="2">The sequence shown here is derived from an EMBL/GenBank/DDBJ whole genome shotgun (WGS) entry which is preliminary data.</text>
</comment>
<feature type="transmembrane region" description="Helical" evidence="1">
    <location>
        <begin position="183"/>
        <end position="208"/>
    </location>
</feature>
<organism evidence="2 3">
    <name type="scientific">Aequorivita vitellina</name>
    <dbReference type="NCBI Taxonomy" id="2874475"/>
    <lineage>
        <taxon>Bacteria</taxon>
        <taxon>Pseudomonadati</taxon>
        <taxon>Bacteroidota</taxon>
        <taxon>Flavobacteriia</taxon>
        <taxon>Flavobacteriales</taxon>
        <taxon>Flavobacteriaceae</taxon>
        <taxon>Aequorivita</taxon>
    </lineage>
</organism>
<feature type="transmembrane region" description="Helical" evidence="1">
    <location>
        <begin position="142"/>
        <end position="162"/>
    </location>
</feature>
<dbReference type="Pfam" id="PF03929">
    <property type="entry name" value="PepSY_TM"/>
    <property type="match status" value="1"/>
</dbReference>
<dbReference type="RefSeq" id="WP_237603438.1">
    <property type="nucleotide sequence ID" value="NZ_JAIRBA010000023.1"/>
</dbReference>
<dbReference type="AlphaFoldDB" id="A0A9X1QYE0"/>
<keyword evidence="1" id="KW-1133">Transmembrane helix</keyword>
<feature type="transmembrane region" description="Helical" evidence="1">
    <location>
        <begin position="378"/>
        <end position="403"/>
    </location>
</feature>
<keyword evidence="1" id="KW-0472">Membrane</keyword>
<dbReference type="PANTHER" id="PTHR34219:SF1">
    <property type="entry name" value="PEPSY DOMAIN-CONTAINING PROTEIN"/>
    <property type="match status" value="1"/>
</dbReference>
<feature type="transmembrane region" description="Helical" evidence="1">
    <location>
        <begin position="332"/>
        <end position="357"/>
    </location>
</feature>
<name>A0A9X1QYE0_9FLAO</name>
<evidence type="ECO:0000313" key="3">
    <source>
        <dbReference type="Proteomes" id="UP001139461"/>
    </source>
</evidence>
<keyword evidence="3" id="KW-1185">Reference proteome</keyword>
<accession>A0A9X1QYE0</accession>
<dbReference type="InterPro" id="IPR005625">
    <property type="entry name" value="PepSY-ass_TM"/>
</dbReference>
<feature type="transmembrane region" description="Helical" evidence="1">
    <location>
        <begin position="12"/>
        <end position="38"/>
    </location>
</feature>
<reference evidence="2" key="1">
    <citation type="submission" date="2021-09" db="EMBL/GenBank/DDBJ databases">
        <title>Genome of Aequorivita sp. strain F47161.</title>
        <authorList>
            <person name="Wang Y."/>
        </authorList>
    </citation>
    <scope>NUCLEOTIDE SEQUENCE</scope>
    <source>
        <strain evidence="2">F47161</strain>
    </source>
</reference>
<dbReference type="PANTHER" id="PTHR34219">
    <property type="entry name" value="IRON-REGULATED INNER MEMBRANE PROTEIN-RELATED"/>
    <property type="match status" value="1"/>
</dbReference>
<evidence type="ECO:0000256" key="1">
    <source>
        <dbReference type="SAM" id="Phobius"/>
    </source>
</evidence>
<proteinExistence type="predicted"/>